<protein>
    <recommendedName>
        <fullName evidence="8">Sodium/calcium exchanger membrane region domain-containing protein</fullName>
    </recommendedName>
</protein>
<dbReference type="AlphaFoldDB" id="G8JW22"/>
<dbReference type="GO" id="GO:0016020">
    <property type="term" value="C:membrane"/>
    <property type="evidence" value="ECO:0007669"/>
    <property type="project" value="UniProtKB-SubCell"/>
</dbReference>
<feature type="transmembrane region" description="Helical" evidence="7">
    <location>
        <begin position="161"/>
        <end position="178"/>
    </location>
</feature>
<proteinExistence type="inferred from homology"/>
<dbReference type="STRING" id="931890.G8JW22"/>
<feature type="domain" description="Sodium/calcium exchanger membrane region" evidence="8">
    <location>
        <begin position="474"/>
        <end position="642"/>
    </location>
</feature>
<evidence type="ECO:0000256" key="1">
    <source>
        <dbReference type="ARBA" id="ARBA00004141"/>
    </source>
</evidence>
<dbReference type="OrthoDB" id="407410at2759"/>
<reference evidence="10" key="1">
    <citation type="journal article" date="2012" name="G3 (Bethesda)">
        <title>Pichia sorbitophila, an interspecies yeast hybrid reveals early steps of genome resolution following polyploidization.</title>
        <authorList>
            <person name="Leh Louis V."/>
            <person name="Despons L."/>
            <person name="Friedrich A."/>
            <person name="Martin T."/>
            <person name="Durrens P."/>
            <person name="Casaregola S."/>
            <person name="Neuveglise C."/>
            <person name="Fairhead C."/>
            <person name="Marck C."/>
            <person name="Cruz J.A."/>
            <person name="Straub M.L."/>
            <person name="Kugler V."/>
            <person name="Sacerdot C."/>
            <person name="Uzunov Z."/>
            <person name="Thierry A."/>
            <person name="Weiss S."/>
            <person name="Bleykasten C."/>
            <person name="De Montigny J."/>
            <person name="Jacques N."/>
            <person name="Jung P."/>
            <person name="Lemaire M."/>
            <person name="Mallet S."/>
            <person name="Morel G."/>
            <person name="Richard G.F."/>
            <person name="Sarkar A."/>
            <person name="Savel G."/>
            <person name="Schacherer J."/>
            <person name="Seret M.L."/>
            <person name="Talla E."/>
            <person name="Samson G."/>
            <person name="Jubin C."/>
            <person name="Poulain J."/>
            <person name="Vacherie B."/>
            <person name="Barbe V."/>
            <person name="Pelletier E."/>
            <person name="Sherman D.J."/>
            <person name="Westhof E."/>
            <person name="Weissenbach J."/>
            <person name="Baret P.V."/>
            <person name="Wincker P."/>
            <person name="Gaillardin C."/>
            <person name="Dujon B."/>
            <person name="Souciet J.L."/>
        </authorList>
    </citation>
    <scope>NUCLEOTIDE SEQUENCE [LARGE SCALE GENOMIC DNA]</scope>
    <source>
        <strain evidence="10">CBS 270.75 / DBVPG 7215 / KCTC 17166 / NRRL Y-17582</strain>
    </source>
</reference>
<feature type="transmembrane region" description="Helical" evidence="7">
    <location>
        <begin position="548"/>
        <end position="574"/>
    </location>
</feature>
<dbReference type="InterPro" id="IPR051359">
    <property type="entry name" value="CaCA_antiporter"/>
</dbReference>
<keyword evidence="4 7" id="KW-0812">Transmembrane</keyword>
<gene>
    <name evidence="9" type="ordered locus">Ecym_7189</name>
</gene>
<dbReference type="GO" id="GO:0070316">
    <property type="term" value="P:regulation of G0 to G1 transition"/>
    <property type="evidence" value="ECO:0007669"/>
    <property type="project" value="EnsemblFungi"/>
</dbReference>
<evidence type="ECO:0000256" key="5">
    <source>
        <dbReference type="ARBA" id="ARBA00022989"/>
    </source>
</evidence>
<dbReference type="eggNOG" id="KOG2399">
    <property type="taxonomic scope" value="Eukaryota"/>
</dbReference>
<dbReference type="FunCoup" id="G8JW22">
    <property type="interactions" value="17"/>
</dbReference>
<dbReference type="PANTHER" id="PTHR12266:SF0">
    <property type="entry name" value="MITOCHONDRIAL SODIUM_CALCIUM EXCHANGER PROTEIN"/>
    <property type="match status" value="1"/>
</dbReference>
<feature type="transmembrane region" description="Helical" evidence="7">
    <location>
        <begin position="501"/>
        <end position="517"/>
    </location>
</feature>
<feature type="transmembrane region" description="Helical" evidence="7">
    <location>
        <begin position="470"/>
        <end position="489"/>
    </location>
</feature>
<dbReference type="RefSeq" id="XP_003647854.1">
    <property type="nucleotide sequence ID" value="XM_003647806.1"/>
</dbReference>
<evidence type="ECO:0000256" key="2">
    <source>
        <dbReference type="ARBA" id="ARBA00008170"/>
    </source>
</evidence>
<feature type="transmembrane region" description="Helical" evidence="7">
    <location>
        <begin position="27"/>
        <end position="55"/>
    </location>
</feature>
<feature type="transmembrane region" description="Helical" evidence="7">
    <location>
        <begin position="595"/>
        <end position="614"/>
    </location>
</feature>
<feature type="transmembrane region" description="Helical" evidence="7">
    <location>
        <begin position="351"/>
        <end position="370"/>
    </location>
</feature>
<dbReference type="InterPro" id="IPR044880">
    <property type="entry name" value="NCX_ion-bd_dom_sf"/>
</dbReference>
<dbReference type="PANTHER" id="PTHR12266">
    <property type="entry name" value="NA+/CA2+ K+ INDEPENDENT EXCHANGER"/>
    <property type="match status" value="1"/>
</dbReference>
<dbReference type="HOGENOM" id="CLU_004979_2_1_1"/>
<evidence type="ECO:0000256" key="3">
    <source>
        <dbReference type="ARBA" id="ARBA00022448"/>
    </source>
</evidence>
<keyword evidence="6 7" id="KW-0472">Membrane</keyword>
<keyword evidence="5 7" id="KW-1133">Transmembrane helix</keyword>
<accession>G8JW22</accession>
<dbReference type="Pfam" id="PF01699">
    <property type="entry name" value="Na_Ca_ex"/>
    <property type="match status" value="2"/>
</dbReference>
<dbReference type="GeneID" id="11471277"/>
<dbReference type="GO" id="GO:0006874">
    <property type="term" value="P:intracellular calcium ion homeostasis"/>
    <property type="evidence" value="ECO:0007669"/>
    <property type="project" value="EnsemblFungi"/>
</dbReference>
<evidence type="ECO:0000313" key="9">
    <source>
        <dbReference type="EMBL" id="AET41037.1"/>
    </source>
</evidence>
<feature type="transmembrane region" description="Helical" evidence="7">
    <location>
        <begin position="390"/>
        <end position="411"/>
    </location>
</feature>
<comment type="subcellular location">
    <subcellularLocation>
        <location evidence="1">Membrane</location>
        <topology evidence="1">Multi-pass membrane protein</topology>
    </subcellularLocation>
</comment>
<feature type="domain" description="Sodium/calcium exchanger membrane region" evidence="8">
    <location>
        <begin position="33"/>
        <end position="178"/>
    </location>
</feature>
<organism evidence="9 10">
    <name type="scientific">Eremothecium cymbalariae (strain CBS 270.75 / DBVPG 7215 / KCTC 17166 / NRRL Y-17582)</name>
    <name type="common">Yeast</name>
    <dbReference type="NCBI Taxonomy" id="931890"/>
    <lineage>
        <taxon>Eukaryota</taxon>
        <taxon>Fungi</taxon>
        <taxon>Dikarya</taxon>
        <taxon>Ascomycota</taxon>
        <taxon>Saccharomycotina</taxon>
        <taxon>Saccharomycetes</taxon>
        <taxon>Saccharomycetales</taxon>
        <taxon>Saccharomycetaceae</taxon>
        <taxon>Eremothecium</taxon>
    </lineage>
</organism>
<feature type="transmembrane region" description="Helical" evidence="7">
    <location>
        <begin position="138"/>
        <end position="155"/>
    </location>
</feature>
<dbReference type="InterPro" id="IPR004837">
    <property type="entry name" value="NaCa_Exmemb"/>
</dbReference>
<feature type="transmembrane region" description="Helical" evidence="7">
    <location>
        <begin position="626"/>
        <end position="645"/>
    </location>
</feature>
<evidence type="ECO:0000256" key="6">
    <source>
        <dbReference type="ARBA" id="ARBA00023136"/>
    </source>
</evidence>
<dbReference type="Gene3D" id="1.20.1420.30">
    <property type="entry name" value="NCX, central ion-binding region"/>
    <property type="match status" value="2"/>
</dbReference>
<keyword evidence="10" id="KW-1185">Reference proteome</keyword>
<dbReference type="OMA" id="CASDYLC"/>
<name>G8JW22_ERECY</name>
<dbReference type="GO" id="GO:0008324">
    <property type="term" value="F:monoatomic cation transmembrane transporter activity"/>
    <property type="evidence" value="ECO:0007669"/>
    <property type="project" value="TreeGrafter"/>
</dbReference>
<evidence type="ECO:0000259" key="8">
    <source>
        <dbReference type="Pfam" id="PF01699"/>
    </source>
</evidence>
<comment type="similarity">
    <text evidence="2">Belongs to the Ca(2+):cation antiporter (CaCA) (TC 2.A.19) family.</text>
</comment>
<sequence>MDEVLNIWKWITHPIYLYDNSRLSASFVVLTLFHLSVCFILLGVCASDYLCPIVVTLTDQRTRSHKGISAAILLAWCNSSPDLFSNLMSWNSANNAAALSIGEVLGACGVIICVVQGAIFMVVKSAWINLKPYERHSIIVDLGFCALSVSIIGYVCILNRVTIWDCVVMLLIYITYIISKVSLGTQQVPAIEVSNVINTENQTIQEVLGPYSDVDDNGSQFLISDLDTGIKPSLLTSMDYNSLLKALETSLLREDGDTISLETMGTRTSPFRPVTEPNGGIDTNIHSNFTHTAPPTFQPYFDNPEVVLSPTVPVRTEDIFRRREERLKSSALYMLAPQLINFRDKGKVSQAITLCLTPFMILLRVTIPQYDKMVDRRSEGSEIFFKRSVLTMSIVHSILAPFWAVLLMMSFAERNMPIFVWLLAIVVSASLLLGIFNVYSEVELANRFSLNNNQSSCYARVEQISKLVSFLFNIAGVCSSILWISYLANTLIEIMVLYQKIIHISEAILGLTIFSWGNSVSDLMSNVAMAKLYHKLPNDDNTNLDTKFFSISLGACLGGVLLNTMIGIGMSGLVAMVPAKKWSIVLRDNGVDSKFLLSCAAIILQILFLLWLFLTNARFLQSHMRTVGLAMCAWWLAATLFNLILEISV</sequence>
<evidence type="ECO:0000256" key="7">
    <source>
        <dbReference type="SAM" id="Phobius"/>
    </source>
</evidence>
<feature type="transmembrane region" description="Helical" evidence="7">
    <location>
        <begin position="104"/>
        <end position="126"/>
    </location>
</feature>
<dbReference type="EMBL" id="CP002503">
    <property type="protein sequence ID" value="AET41037.1"/>
    <property type="molecule type" value="Genomic_DNA"/>
</dbReference>
<feature type="transmembrane region" description="Helical" evidence="7">
    <location>
        <begin position="418"/>
        <end position="439"/>
    </location>
</feature>
<dbReference type="Proteomes" id="UP000006790">
    <property type="component" value="Chromosome 7"/>
</dbReference>
<evidence type="ECO:0000256" key="4">
    <source>
        <dbReference type="ARBA" id="ARBA00022692"/>
    </source>
</evidence>
<keyword evidence="3" id="KW-0813">Transport</keyword>
<dbReference type="KEGG" id="erc:Ecym_7189"/>
<evidence type="ECO:0000313" key="10">
    <source>
        <dbReference type="Proteomes" id="UP000006790"/>
    </source>
</evidence>
<dbReference type="InParanoid" id="G8JW22"/>